<evidence type="ECO:0000313" key="1">
    <source>
        <dbReference type="EMBL" id="EFH55073.1"/>
    </source>
</evidence>
<gene>
    <name evidence="1" type="ORF">ARALYDRAFT_901102</name>
</gene>
<keyword evidence="2" id="KW-1185">Reference proteome</keyword>
<dbReference type="Gramene" id="scaffold_400603.1">
    <property type="protein sequence ID" value="scaffold_400603.1"/>
    <property type="gene ID" value="scaffold_400603.1"/>
</dbReference>
<dbReference type="EMBL" id="GL348716">
    <property type="protein sequence ID" value="EFH55073.1"/>
    <property type="molecule type" value="Genomic_DNA"/>
</dbReference>
<protein>
    <submittedName>
        <fullName evidence="1">Predicted protein</fullName>
    </submittedName>
</protein>
<name>D7LJI0_ARALL</name>
<organism evidence="2">
    <name type="scientific">Arabidopsis lyrata subsp. lyrata</name>
    <name type="common">Lyre-leaved rock-cress</name>
    <dbReference type="NCBI Taxonomy" id="81972"/>
    <lineage>
        <taxon>Eukaryota</taxon>
        <taxon>Viridiplantae</taxon>
        <taxon>Streptophyta</taxon>
        <taxon>Embryophyta</taxon>
        <taxon>Tracheophyta</taxon>
        <taxon>Spermatophyta</taxon>
        <taxon>Magnoliopsida</taxon>
        <taxon>eudicotyledons</taxon>
        <taxon>Gunneridae</taxon>
        <taxon>Pentapetalae</taxon>
        <taxon>rosids</taxon>
        <taxon>malvids</taxon>
        <taxon>Brassicales</taxon>
        <taxon>Brassicaceae</taxon>
        <taxon>Camelineae</taxon>
        <taxon>Arabidopsis</taxon>
    </lineage>
</organism>
<dbReference type="HOGENOM" id="CLU_2761226_0_0_1"/>
<dbReference type="Proteomes" id="UP000008694">
    <property type="component" value="Unassembled WGS sequence"/>
</dbReference>
<reference evidence="2" key="1">
    <citation type="journal article" date="2011" name="Nat. Genet.">
        <title>The Arabidopsis lyrata genome sequence and the basis of rapid genome size change.</title>
        <authorList>
            <person name="Hu T.T."/>
            <person name="Pattyn P."/>
            <person name="Bakker E.G."/>
            <person name="Cao J."/>
            <person name="Cheng J.-F."/>
            <person name="Clark R.M."/>
            <person name="Fahlgren N."/>
            <person name="Fawcett J.A."/>
            <person name="Grimwood J."/>
            <person name="Gundlach H."/>
            <person name="Haberer G."/>
            <person name="Hollister J.D."/>
            <person name="Ossowski S."/>
            <person name="Ottilar R.P."/>
            <person name="Salamov A.A."/>
            <person name="Schneeberger K."/>
            <person name="Spannagl M."/>
            <person name="Wang X."/>
            <person name="Yang L."/>
            <person name="Nasrallah M.E."/>
            <person name="Bergelson J."/>
            <person name="Carrington J.C."/>
            <person name="Gaut B.S."/>
            <person name="Schmutz J."/>
            <person name="Mayer K.F.X."/>
            <person name="Van de Peer Y."/>
            <person name="Grigoriev I.V."/>
            <person name="Nordborg M."/>
            <person name="Weigel D."/>
            <person name="Guo Y.-L."/>
        </authorList>
    </citation>
    <scope>NUCLEOTIDE SEQUENCE [LARGE SCALE GENOMIC DNA]</scope>
    <source>
        <strain evidence="2">cv. MN47</strain>
    </source>
</reference>
<evidence type="ECO:0000313" key="2">
    <source>
        <dbReference type="Proteomes" id="UP000008694"/>
    </source>
</evidence>
<sequence>MGVKNGSENLLVTVASNDQQVHNWAGRQRVLSKVNRNNGRRVRKVHAAICCFARAGEANHDVHKLVELIA</sequence>
<dbReference type="AlphaFoldDB" id="D7LJI0"/>
<accession>D7LJI0</accession>
<proteinExistence type="predicted"/>